<comment type="similarity">
    <text evidence="3 8">Belongs to the histone H4 family.</text>
</comment>
<dbReference type="CDD" id="cd22912">
    <property type="entry name" value="HFD_H4"/>
    <property type="match status" value="1"/>
</dbReference>
<keyword evidence="6 8" id="KW-0539">Nucleus</keyword>
<dbReference type="InterPro" id="IPR001951">
    <property type="entry name" value="Histone_H4"/>
</dbReference>
<evidence type="ECO:0000256" key="2">
    <source>
        <dbReference type="ARBA" id="ARBA00004286"/>
    </source>
</evidence>
<dbReference type="InterPro" id="IPR009072">
    <property type="entry name" value="Histone-fold"/>
</dbReference>
<gene>
    <name evidence="10" type="ORF">ACJRO7_007209</name>
</gene>
<keyword evidence="4 8" id="KW-0158">Chromosome</keyword>
<evidence type="ECO:0000256" key="7">
    <source>
        <dbReference type="ARBA" id="ARBA00023269"/>
    </source>
</evidence>
<evidence type="ECO:0000256" key="5">
    <source>
        <dbReference type="ARBA" id="ARBA00023125"/>
    </source>
</evidence>
<sequence>MCMSGLICEETHGVLEIFLENAIRDAMTYTELARRKTVTAMGVVCALKRQGWTSHGPPIEVRQGPQHPRQATVKRRKKENEINNHKKNYKNYSPKCLSCHLE</sequence>
<dbReference type="PRINTS" id="PR00623">
    <property type="entry name" value="HISTONEH4"/>
</dbReference>
<evidence type="ECO:0000256" key="4">
    <source>
        <dbReference type="ARBA" id="ARBA00022454"/>
    </source>
</evidence>
<dbReference type="Gene3D" id="1.10.20.10">
    <property type="entry name" value="Histone, subunit A"/>
    <property type="match status" value="1"/>
</dbReference>
<dbReference type="SMART" id="SM00417">
    <property type="entry name" value="H4"/>
    <property type="match status" value="1"/>
</dbReference>
<keyword evidence="11" id="KW-1185">Reference proteome</keyword>
<dbReference type="PANTHER" id="PTHR10484">
    <property type="entry name" value="HISTONE H4"/>
    <property type="match status" value="1"/>
</dbReference>
<dbReference type="Proteomes" id="UP001634007">
    <property type="component" value="Unassembled WGS sequence"/>
</dbReference>
<evidence type="ECO:0000256" key="1">
    <source>
        <dbReference type="ARBA" id="ARBA00004123"/>
    </source>
</evidence>
<evidence type="ECO:0000313" key="11">
    <source>
        <dbReference type="Proteomes" id="UP001634007"/>
    </source>
</evidence>
<comment type="subunit">
    <text evidence="8">The nucleosome is a histone octamer containing two molecules each of H2A, H2B, H3 and H4 assembled in one H3-H4 heterotetramer and two H2A-H2B heterodimers. The octamer wraps approximately 147 bp of DNA.</text>
</comment>
<dbReference type="SUPFAM" id="SSF47113">
    <property type="entry name" value="Histone-fold"/>
    <property type="match status" value="1"/>
</dbReference>
<comment type="subcellular location">
    <subcellularLocation>
        <location evidence="2">Chromosome</location>
    </subcellularLocation>
    <subcellularLocation>
        <location evidence="1">Nucleus</location>
    </subcellularLocation>
</comment>
<dbReference type="EMBL" id="JBJKBG010000011">
    <property type="protein sequence ID" value="KAL3715435.1"/>
    <property type="molecule type" value="Genomic_DNA"/>
</dbReference>
<dbReference type="AlphaFoldDB" id="A0ABD3IKG9"/>
<accession>A0ABD3IKG9</accession>
<comment type="function">
    <text evidence="8">Core component of nucleosome. Nucleosomes wrap and compact DNA into chromatin, limiting DNA accessibility to the cellular machineries which require DNA as a template. Histones thereby play a central role in transcription regulation, DNA repair, DNA replication and chromosomal stability. DNA accessibility is regulated via a complex set of post-translational modifications of histones, also called histone code, and nucleosome remodeling.</text>
</comment>
<reference evidence="10 11" key="1">
    <citation type="submission" date="2024-11" db="EMBL/GenBank/DDBJ databases">
        <title>Chromosome-level genome assembly of Eucalyptus globulus Labill. provides insights into its genome evolution.</title>
        <authorList>
            <person name="Li X."/>
        </authorList>
    </citation>
    <scope>NUCLEOTIDE SEQUENCE [LARGE SCALE GENOMIC DNA]</scope>
    <source>
        <strain evidence="10">CL2024</strain>
        <tissue evidence="10">Fresh tender leaves</tissue>
    </source>
</reference>
<evidence type="ECO:0000313" key="10">
    <source>
        <dbReference type="EMBL" id="KAL3715435.1"/>
    </source>
</evidence>
<name>A0ABD3IKG9_EUCGL</name>
<comment type="caution">
    <text evidence="10">The sequence shown here is derived from an EMBL/GenBank/DDBJ whole genome shotgun (WGS) entry which is preliminary data.</text>
</comment>
<evidence type="ECO:0000256" key="3">
    <source>
        <dbReference type="ARBA" id="ARBA00006564"/>
    </source>
</evidence>
<evidence type="ECO:0000256" key="6">
    <source>
        <dbReference type="ARBA" id="ARBA00023242"/>
    </source>
</evidence>
<evidence type="ECO:0000256" key="8">
    <source>
        <dbReference type="RuleBase" id="RU000528"/>
    </source>
</evidence>
<evidence type="ECO:0000256" key="9">
    <source>
        <dbReference type="SAM" id="MobiDB-lite"/>
    </source>
</evidence>
<feature type="region of interest" description="Disordered" evidence="9">
    <location>
        <begin position="56"/>
        <end position="102"/>
    </location>
</feature>
<protein>
    <recommendedName>
        <fullName evidence="8">Histone H4</fullName>
    </recommendedName>
</protein>
<organism evidence="10 11">
    <name type="scientific">Eucalyptus globulus</name>
    <name type="common">Tasmanian blue gum</name>
    <dbReference type="NCBI Taxonomy" id="34317"/>
    <lineage>
        <taxon>Eukaryota</taxon>
        <taxon>Viridiplantae</taxon>
        <taxon>Streptophyta</taxon>
        <taxon>Embryophyta</taxon>
        <taxon>Tracheophyta</taxon>
        <taxon>Spermatophyta</taxon>
        <taxon>Magnoliopsida</taxon>
        <taxon>eudicotyledons</taxon>
        <taxon>Gunneridae</taxon>
        <taxon>Pentapetalae</taxon>
        <taxon>rosids</taxon>
        <taxon>malvids</taxon>
        <taxon>Myrtales</taxon>
        <taxon>Myrtaceae</taxon>
        <taxon>Myrtoideae</taxon>
        <taxon>Eucalypteae</taxon>
        <taxon>Eucalyptus</taxon>
    </lineage>
</organism>
<dbReference type="GO" id="GO:0005634">
    <property type="term" value="C:nucleus"/>
    <property type="evidence" value="ECO:0007669"/>
    <property type="project" value="UniProtKB-SubCell"/>
</dbReference>
<dbReference type="GO" id="GO:0003677">
    <property type="term" value="F:DNA binding"/>
    <property type="evidence" value="ECO:0007669"/>
    <property type="project" value="UniProtKB-KW"/>
</dbReference>
<keyword evidence="7 8" id="KW-0544">Nucleosome core</keyword>
<keyword evidence="5 8" id="KW-0238">DNA-binding</keyword>
<dbReference type="GO" id="GO:0000786">
    <property type="term" value="C:nucleosome"/>
    <property type="evidence" value="ECO:0007669"/>
    <property type="project" value="UniProtKB-KW"/>
</dbReference>
<proteinExistence type="inferred from homology"/>